<dbReference type="InterPro" id="IPR009061">
    <property type="entry name" value="DNA-bd_dom_put_sf"/>
</dbReference>
<proteinExistence type="predicted"/>
<protein>
    <submittedName>
        <fullName evidence="2">AlpA family phage regulatory protein</fullName>
    </submittedName>
</protein>
<feature type="domain" description="Helix-turn-helix" evidence="1">
    <location>
        <begin position="9"/>
        <end position="58"/>
    </location>
</feature>
<accession>A0A5R8MCJ3</accession>
<dbReference type="AlphaFoldDB" id="A0A5R8MCJ3"/>
<dbReference type="Proteomes" id="UP000306973">
    <property type="component" value="Unassembled WGS sequence"/>
</dbReference>
<dbReference type="Gene3D" id="1.10.238.160">
    <property type="match status" value="1"/>
</dbReference>
<keyword evidence="3" id="KW-1185">Reference proteome</keyword>
<dbReference type="OrthoDB" id="5297660at2"/>
<dbReference type="InterPro" id="IPR041657">
    <property type="entry name" value="HTH_17"/>
</dbReference>
<organism evidence="2 3">
    <name type="scientific">Halomonas urmiana</name>
    <dbReference type="NCBI Taxonomy" id="490901"/>
    <lineage>
        <taxon>Bacteria</taxon>
        <taxon>Pseudomonadati</taxon>
        <taxon>Pseudomonadota</taxon>
        <taxon>Gammaproteobacteria</taxon>
        <taxon>Oceanospirillales</taxon>
        <taxon>Halomonadaceae</taxon>
        <taxon>Halomonas</taxon>
    </lineage>
</organism>
<dbReference type="EMBL" id="VBUI01000029">
    <property type="protein sequence ID" value="TLF47288.1"/>
    <property type="molecule type" value="Genomic_DNA"/>
</dbReference>
<evidence type="ECO:0000313" key="3">
    <source>
        <dbReference type="Proteomes" id="UP000306973"/>
    </source>
</evidence>
<name>A0A5R8MCJ3_9GAMM</name>
<dbReference type="Pfam" id="PF12728">
    <property type="entry name" value="HTH_17"/>
    <property type="match status" value="1"/>
</dbReference>
<dbReference type="SUPFAM" id="SSF46955">
    <property type="entry name" value="Putative DNA-binding domain"/>
    <property type="match status" value="1"/>
</dbReference>
<sequence>MNMPMQPRYLSVRQTAARFSVSVPTIWRWVKEKRFPVPVKLGPSCTRWSVDDLEKWESSCRRHSP</sequence>
<reference evidence="2 3" key="1">
    <citation type="journal article" date="2007" name="Int. J. Syst. Evol. Microbiol.">
        <title>Halomonas saccharevitans sp. nov., Halomonas arcis sp. nov. and Halomonas subterranea sp. nov., halophilic bacteria isolated from hypersaline environments of China.</title>
        <authorList>
            <person name="Xu X.W."/>
            <person name="Wu Y.H."/>
            <person name="Zhou Z."/>
            <person name="Wang C.S."/>
            <person name="Zhou Y.G."/>
            <person name="Zhang H.B."/>
            <person name="Wang Y."/>
            <person name="Wu M."/>
        </authorList>
    </citation>
    <scope>NUCLEOTIDE SEQUENCE [LARGE SCALE GENOMIC DNA]</scope>
    <source>
        <strain evidence="2 3">TBZ3</strain>
    </source>
</reference>
<evidence type="ECO:0000259" key="1">
    <source>
        <dbReference type="Pfam" id="PF12728"/>
    </source>
</evidence>
<comment type="caution">
    <text evidence="2">The sequence shown here is derived from an EMBL/GenBank/DDBJ whole genome shotgun (WGS) entry which is preliminary data.</text>
</comment>
<evidence type="ECO:0000313" key="2">
    <source>
        <dbReference type="EMBL" id="TLF47288.1"/>
    </source>
</evidence>
<gene>
    <name evidence="2" type="ORF">FEI13_16120</name>
</gene>